<organism evidence="2 3">
    <name type="scientific">Ceratodon purpureus</name>
    <name type="common">Fire moss</name>
    <name type="synonym">Dicranum purpureum</name>
    <dbReference type="NCBI Taxonomy" id="3225"/>
    <lineage>
        <taxon>Eukaryota</taxon>
        <taxon>Viridiplantae</taxon>
        <taxon>Streptophyta</taxon>
        <taxon>Embryophyta</taxon>
        <taxon>Bryophyta</taxon>
        <taxon>Bryophytina</taxon>
        <taxon>Bryopsida</taxon>
        <taxon>Dicranidae</taxon>
        <taxon>Pseudoditrichales</taxon>
        <taxon>Ditrichaceae</taxon>
        <taxon>Ceratodon</taxon>
    </lineage>
</organism>
<evidence type="ECO:0000313" key="3">
    <source>
        <dbReference type="Proteomes" id="UP000822688"/>
    </source>
</evidence>
<feature type="compositionally biased region" description="Low complexity" evidence="1">
    <location>
        <begin position="1"/>
        <end position="15"/>
    </location>
</feature>
<accession>A0A8T0IG44</accession>
<gene>
    <name evidence="2" type="ORF">KC19_3G015900</name>
</gene>
<name>A0A8T0IG44_CERPU</name>
<dbReference type="AlphaFoldDB" id="A0A8T0IG44"/>
<comment type="caution">
    <text evidence="2">The sequence shown here is derived from an EMBL/GenBank/DDBJ whole genome shotgun (WGS) entry which is preliminary data.</text>
</comment>
<keyword evidence="3" id="KW-1185">Reference proteome</keyword>
<sequence>MNTRSTQTSSQSSQRARPRENYTQNQRHLKKLLMLGYNRYSMQIEKQEPDTINRENVSLHPRPCDIQTHGTHRNTIVLSDLNQNISLKSHSTTIERCSTQETIKMHNGILKPPERRATSLLLPKHFTHLVLPIPRHRSNTGAEWGQTHTQTPNNITPTMCKPVHNSRITHQA</sequence>
<dbReference type="Proteomes" id="UP000822688">
    <property type="component" value="Chromosome 3"/>
</dbReference>
<evidence type="ECO:0000256" key="1">
    <source>
        <dbReference type="SAM" id="MobiDB-lite"/>
    </source>
</evidence>
<proteinExistence type="predicted"/>
<reference evidence="2" key="1">
    <citation type="submission" date="2020-06" db="EMBL/GenBank/DDBJ databases">
        <title>WGS assembly of Ceratodon purpureus strain R40.</title>
        <authorList>
            <person name="Carey S.B."/>
            <person name="Jenkins J."/>
            <person name="Shu S."/>
            <person name="Lovell J.T."/>
            <person name="Sreedasyam A."/>
            <person name="Maumus F."/>
            <person name="Tiley G.P."/>
            <person name="Fernandez-Pozo N."/>
            <person name="Barry K."/>
            <person name="Chen C."/>
            <person name="Wang M."/>
            <person name="Lipzen A."/>
            <person name="Daum C."/>
            <person name="Saski C.A."/>
            <person name="Payton A.C."/>
            <person name="Mcbreen J.C."/>
            <person name="Conrad R.E."/>
            <person name="Kollar L.M."/>
            <person name="Olsson S."/>
            <person name="Huttunen S."/>
            <person name="Landis J.B."/>
            <person name="Wickett N.J."/>
            <person name="Johnson M.G."/>
            <person name="Rensing S.A."/>
            <person name="Grimwood J."/>
            <person name="Schmutz J."/>
            <person name="Mcdaniel S.F."/>
        </authorList>
    </citation>
    <scope>NUCLEOTIDE SEQUENCE</scope>
    <source>
        <strain evidence="2">R40</strain>
    </source>
</reference>
<evidence type="ECO:0000313" key="2">
    <source>
        <dbReference type="EMBL" id="KAG0581871.1"/>
    </source>
</evidence>
<dbReference type="EMBL" id="CM026423">
    <property type="protein sequence ID" value="KAG0581871.1"/>
    <property type="molecule type" value="Genomic_DNA"/>
</dbReference>
<feature type="region of interest" description="Disordered" evidence="1">
    <location>
        <begin position="1"/>
        <end position="25"/>
    </location>
</feature>
<protein>
    <submittedName>
        <fullName evidence="2">Uncharacterized protein</fullName>
    </submittedName>
</protein>